<dbReference type="InterPro" id="IPR000709">
    <property type="entry name" value="Leu_Ile_Val-bd"/>
</dbReference>
<keyword evidence="4" id="KW-0029">Amino-acid transport</keyword>
<dbReference type="PANTHER" id="PTHR47628:SF1">
    <property type="entry name" value="ALIPHATIC AMIDASE EXPRESSION-REGULATING PROTEIN"/>
    <property type="match status" value="1"/>
</dbReference>
<evidence type="ECO:0000256" key="3">
    <source>
        <dbReference type="ARBA" id="ARBA00022729"/>
    </source>
</evidence>
<evidence type="ECO:0000256" key="1">
    <source>
        <dbReference type="ARBA" id="ARBA00010062"/>
    </source>
</evidence>
<sequence length="480" mass="50388">MDSTATLSAESVVDLPVADTFALFGSGRSEAWLFDARCERVAAGSVVSMRLPIDGDDRRCGRHGVELLGRISAVRANSRIVVEHDQPWRGRIRLAFDADGAHRTRIRVRADVTASGIDWLIRRGGVALPDPAPTGALRIGLLTTKSGPGAVYASATQYLAELAVAEVEALGGVGGRRLELLVADDATDPALAAAEGARLVRAGCRAIFACTTSSSFDALRYAVRHDDVLLVHSVINEGGASGGESVIRFGERPGDQVAALARPLMRAAGGRRWFLVGQRYSWSFGAHHAARRVLGGAGGTVVGEACVPLGTTDFAGVVDRVAASGADIVMSSLVGADEVAFQRQCAAAGLRASTKALSLVMDESTWEHVGAAAADGVVTALGYFQDDPAAGNADLLRRYRDRFGPWAPPISSLSETVYEAVLRYARAVRHDPDADAAHQGRALLRPAGAGSAIGERDLLGRHLYLAEAGPEGLRVVDEAG</sequence>
<comment type="similarity">
    <text evidence="1">Belongs to the leucine-binding protein family.</text>
</comment>
<dbReference type="Proteomes" id="UP000321685">
    <property type="component" value="Unassembled WGS sequence"/>
</dbReference>
<dbReference type="PANTHER" id="PTHR47628">
    <property type="match status" value="1"/>
</dbReference>
<dbReference type="OrthoDB" id="7337537at2"/>
<accession>A0A511DH80</accession>
<dbReference type="SUPFAM" id="SSF53822">
    <property type="entry name" value="Periplasmic binding protein-like I"/>
    <property type="match status" value="1"/>
</dbReference>
<dbReference type="RefSeq" id="WP_147107783.1">
    <property type="nucleotide sequence ID" value="NZ_BJVJ01000025.1"/>
</dbReference>
<feature type="domain" description="Leucine-binding protein" evidence="5">
    <location>
        <begin position="137"/>
        <end position="436"/>
    </location>
</feature>
<gene>
    <name evidence="6" type="ORF">PSU4_28210</name>
</gene>
<organism evidence="6 7">
    <name type="scientific">Pseudonocardia sulfidoxydans NBRC 16205</name>
    <dbReference type="NCBI Taxonomy" id="1223511"/>
    <lineage>
        <taxon>Bacteria</taxon>
        <taxon>Bacillati</taxon>
        <taxon>Actinomycetota</taxon>
        <taxon>Actinomycetes</taxon>
        <taxon>Pseudonocardiales</taxon>
        <taxon>Pseudonocardiaceae</taxon>
        <taxon>Pseudonocardia</taxon>
    </lineage>
</organism>
<evidence type="ECO:0000256" key="4">
    <source>
        <dbReference type="ARBA" id="ARBA00022970"/>
    </source>
</evidence>
<dbReference type="PRINTS" id="PR00337">
    <property type="entry name" value="LEUILEVALBP"/>
</dbReference>
<proteinExistence type="inferred from homology"/>
<evidence type="ECO:0000313" key="7">
    <source>
        <dbReference type="Proteomes" id="UP000321685"/>
    </source>
</evidence>
<keyword evidence="7" id="KW-1185">Reference proteome</keyword>
<dbReference type="GO" id="GO:0006865">
    <property type="term" value="P:amino acid transport"/>
    <property type="evidence" value="ECO:0007669"/>
    <property type="project" value="UniProtKB-KW"/>
</dbReference>
<protein>
    <recommendedName>
        <fullName evidence="5">Leucine-binding protein domain-containing protein</fullName>
    </recommendedName>
</protein>
<keyword evidence="2" id="KW-0813">Transport</keyword>
<dbReference type="Gene3D" id="3.40.50.2300">
    <property type="match status" value="2"/>
</dbReference>
<dbReference type="AlphaFoldDB" id="A0A511DH80"/>
<comment type="caution">
    <text evidence="6">The sequence shown here is derived from an EMBL/GenBank/DDBJ whole genome shotgun (WGS) entry which is preliminary data.</text>
</comment>
<dbReference type="InterPro" id="IPR028081">
    <property type="entry name" value="Leu-bd"/>
</dbReference>
<reference evidence="6 7" key="1">
    <citation type="submission" date="2019-07" db="EMBL/GenBank/DDBJ databases">
        <title>Whole genome shotgun sequence of Pseudonocardia sulfidoxydans NBRC 16205.</title>
        <authorList>
            <person name="Hosoyama A."/>
            <person name="Uohara A."/>
            <person name="Ohji S."/>
            <person name="Ichikawa N."/>
        </authorList>
    </citation>
    <scope>NUCLEOTIDE SEQUENCE [LARGE SCALE GENOMIC DNA]</scope>
    <source>
        <strain evidence="6 7">NBRC 16205</strain>
    </source>
</reference>
<dbReference type="EMBL" id="BJVJ01000025">
    <property type="protein sequence ID" value="GEL23867.1"/>
    <property type="molecule type" value="Genomic_DNA"/>
</dbReference>
<dbReference type="InterPro" id="IPR028082">
    <property type="entry name" value="Peripla_BP_I"/>
</dbReference>
<evidence type="ECO:0000256" key="2">
    <source>
        <dbReference type="ARBA" id="ARBA00022448"/>
    </source>
</evidence>
<dbReference type="CDD" id="cd06331">
    <property type="entry name" value="PBP1_AmiC-like"/>
    <property type="match status" value="1"/>
</dbReference>
<evidence type="ECO:0000313" key="6">
    <source>
        <dbReference type="EMBL" id="GEL23867.1"/>
    </source>
</evidence>
<dbReference type="Pfam" id="PF13458">
    <property type="entry name" value="Peripla_BP_6"/>
    <property type="match status" value="1"/>
</dbReference>
<evidence type="ECO:0000259" key="5">
    <source>
        <dbReference type="Pfam" id="PF13458"/>
    </source>
</evidence>
<name>A0A511DH80_9PSEU</name>
<keyword evidence="3" id="KW-0732">Signal</keyword>